<dbReference type="SUPFAM" id="SSF52540">
    <property type="entry name" value="P-loop containing nucleoside triphosphate hydrolases"/>
    <property type="match status" value="1"/>
</dbReference>
<dbReference type="PRINTS" id="PR00142">
    <property type="entry name" value="RECA"/>
</dbReference>
<keyword evidence="7" id="KW-1185">Reference proteome</keyword>
<gene>
    <name evidence="6" type="ORF">Colly1_103</name>
</gene>
<evidence type="ECO:0000313" key="6">
    <source>
        <dbReference type="EMBL" id="QQO97200.1"/>
    </source>
</evidence>
<sequence>MKYDLKKIDLGDKAILASDGTNFDMLDRYKTGLDLLDVISGGGFFNGRAYELSGPKSSGKTSGLIAAQAAMQRDHEGIVVHAESESSIDLDRAELMGFERNNAIIPDFSIAVLEEGFEWLKNNLLKIKATYPDAPVGLSWDTIAATITRDQFNSGGGDKHNKEVDMFAGGRQQNARVIKFKLNEFIPILSKYTSYCLFLNQVFDSGNMYGDPYETPGGNALHHHMTMRLRYVRAGKILDGNGWPIGIKTRIKTIKNKQAPEGLELTSYLFFDSGFSNELTLFYWCQEHKIIQVSANGWCSGNKPYGIESSFRTSQLGLKGELIKETPFYYWMLENAYKFMAHKYKSLEKRYQGYIEDTHKLGMASIEALGGKAHHPAGSIKEVEFKIEEG</sequence>
<dbReference type="PANTHER" id="PTHR45900:SF1">
    <property type="entry name" value="MITOCHONDRIAL DNA REPAIR PROTEIN RECA HOMOLOG-RELATED"/>
    <property type="match status" value="1"/>
</dbReference>
<evidence type="ECO:0000256" key="3">
    <source>
        <dbReference type="ARBA" id="ARBA00022840"/>
    </source>
</evidence>
<dbReference type="GO" id="GO:0006310">
    <property type="term" value="P:DNA recombination"/>
    <property type="evidence" value="ECO:0007669"/>
    <property type="project" value="UniProtKB-KW"/>
</dbReference>
<dbReference type="GO" id="GO:0003697">
    <property type="term" value="F:single-stranded DNA binding"/>
    <property type="evidence" value="ECO:0007669"/>
    <property type="project" value="InterPro"/>
</dbReference>
<dbReference type="Pfam" id="PF00154">
    <property type="entry name" value="RecA_N"/>
    <property type="match status" value="1"/>
</dbReference>
<proteinExistence type="inferred from homology"/>
<evidence type="ECO:0000256" key="2">
    <source>
        <dbReference type="ARBA" id="ARBA00022741"/>
    </source>
</evidence>
<evidence type="ECO:0000259" key="5">
    <source>
        <dbReference type="PROSITE" id="PS50163"/>
    </source>
</evidence>
<dbReference type="InterPro" id="IPR049428">
    <property type="entry name" value="RecA-like_N"/>
</dbReference>
<keyword evidence="2" id="KW-0547">Nucleotide-binding</keyword>
<evidence type="ECO:0000313" key="7">
    <source>
        <dbReference type="Proteomes" id="UP000693899"/>
    </source>
</evidence>
<dbReference type="InterPro" id="IPR013765">
    <property type="entry name" value="DNA_recomb/repair_RecA"/>
</dbReference>
<keyword evidence="4" id="KW-0233">DNA recombination</keyword>
<organism evidence="6 7">
    <name type="scientific">Maribacter phage Colly_1</name>
    <dbReference type="NCBI Taxonomy" id="2745691"/>
    <lineage>
        <taxon>Viruses</taxon>
        <taxon>Duplodnaviria</taxon>
        <taxon>Heunggongvirae</taxon>
        <taxon>Uroviricota</taxon>
        <taxon>Caudoviricetes</taxon>
        <taxon>Molycolviridae</taxon>
        <taxon>Mollyvirus</taxon>
        <taxon>Mollyvirus colly</taxon>
    </lineage>
</organism>
<dbReference type="GO" id="GO:0006281">
    <property type="term" value="P:DNA repair"/>
    <property type="evidence" value="ECO:0007669"/>
    <property type="project" value="InterPro"/>
</dbReference>
<reference evidence="6" key="1">
    <citation type="submission" date="2020-07" db="EMBL/GenBank/DDBJ databases">
        <title>Highly diverse flavobacterial phages as mortality factor during North Sea spring blooms.</title>
        <authorList>
            <person name="Bartlau N."/>
            <person name="Wichels A."/>
            <person name="Krohne G."/>
            <person name="Adriaenssens E.M."/>
            <person name="Heins A."/>
            <person name="Fuchs B.M."/>
            <person name="Amann R."/>
            <person name="Moraru C."/>
        </authorList>
    </citation>
    <scope>NUCLEOTIDE SEQUENCE</scope>
</reference>
<name>A0A8E4XZP9_9CAUD</name>
<dbReference type="EMBL" id="MT732450">
    <property type="protein sequence ID" value="QQO97200.1"/>
    <property type="molecule type" value="Genomic_DNA"/>
</dbReference>
<dbReference type="GO" id="GO:0008094">
    <property type="term" value="F:ATP-dependent activity, acting on DNA"/>
    <property type="evidence" value="ECO:0007669"/>
    <property type="project" value="InterPro"/>
</dbReference>
<dbReference type="PROSITE" id="PS50163">
    <property type="entry name" value="RECA_3"/>
    <property type="match status" value="1"/>
</dbReference>
<dbReference type="PANTHER" id="PTHR45900">
    <property type="entry name" value="RECA"/>
    <property type="match status" value="1"/>
</dbReference>
<dbReference type="InterPro" id="IPR020587">
    <property type="entry name" value="RecA_monomer-monomer_interface"/>
</dbReference>
<evidence type="ECO:0000256" key="4">
    <source>
        <dbReference type="ARBA" id="ARBA00023172"/>
    </source>
</evidence>
<comment type="similarity">
    <text evidence="1">Belongs to the RecA family.</text>
</comment>
<accession>A0A8E4XZP9</accession>
<feature type="domain" description="RecA family profile 2" evidence="5">
    <location>
        <begin position="206"/>
        <end position="278"/>
    </location>
</feature>
<dbReference type="InterPro" id="IPR027417">
    <property type="entry name" value="P-loop_NTPase"/>
</dbReference>
<evidence type="ECO:0000256" key="1">
    <source>
        <dbReference type="ARBA" id="ARBA00009391"/>
    </source>
</evidence>
<dbReference type="Gene3D" id="3.40.50.300">
    <property type="entry name" value="P-loop containing nucleotide triphosphate hydrolases"/>
    <property type="match status" value="1"/>
</dbReference>
<protein>
    <submittedName>
        <fullName evidence="6">Recombinase</fullName>
    </submittedName>
</protein>
<dbReference type="GO" id="GO:0005524">
    <property type="term" value="F:ATP binding"/>
    <property type="evidence" value="ECO:0007669"/>
    <property type="project" value="UniProtKB-KW"/>
</dbReference>
<dbReference type="Proteomes" id="UP000693899">
    <property type="component" value="Segment"/>
</dbReference>
<keyword evidence="3" id="KW-0067">ATP-binding</keyword>